<evidence type="ECO:0000313" key="2">
    <source>
        <dbReference type="Proteomes" id="UP000092555"/>
    </source>
</evidence>
<dbReference type="AlphaFoldDB" id="A0A1A0HHB6"/>
<accession>A0A1A0HHB6</accession>
<dbReference type="GeneID" id="30028449"/>
<name>A0A1A0HHB6_9ASCO</name>
<proteinExistence type="predicted"/>
<comment type="caution">
    <text evidence="1">The sequence shown here is derived from an EMBL/GenBank/DDBJ whole genome shotgun (WGS) entry which is preliminary data.</text>
</comment>
<dbReference type="RefSeq" id="XP_018713714.1">
    <property type="nucleotide sequence ID" value="XM_018855473.1"/>
</dbReference>
<sequence length="84" mass="10340">MELNQAETNIEPQYRAQLDKKFKAQLGRNKYGAQIWSPTRQNKYSTQLDRNKYNTQLDRNKYNTQLHRNKYNTQLHRNKYKYQI</sequence>
<keyword evidence="2" id="KW-1185">Reference proteome</keyword>
<gene>
    <name evidence="1" type="ORF">METBIDRAFT_29755</name>
</gene>
<dbReference type="EMBL" id="LXTC01000001">
    <property type="protein sequence ID" value="OBA23233.1"/>
    <property type="molecule type" value="Genomic_DNA"/>
</dbReference>
<reference evidence="1 2" key="1">
    <citation type="submission" date="2016-05" db="EMBL/GenBank/DDBJ databases">
        <title>Comparative genomics of biotechnologically important yeasts.</title>
        <authorList>
            <consortium name="DOE Joint Genome Institute"/>
            <person name="Riley R."/>
            <person name="Haridas S."/>
            <person name="Wolfe K.H."/>
            <person name="Lopes M.R."/>
            <person name="Hittinger C.T."/>
            <person name="Goker M."/>
            <person name="Salamov A."/>
            <person name="Wisecaver J."/>
            <person name="Long T.M."/>
            <person name="Aerts A.L."/>
            <person name="Barry K."/>
            <person name="Choi C."/>
            <person name="Clum A."/>
            <person name="Coughlan A.Y."/>
            <person name="Deshpande S."/>
            <person name="Douglass A.P."/>
            <person name="Hanson S.J."/>
            <person name="Klenk H.-P."/>
            <person name="LaButti K."/>
            <person name="Lapidus A."/>
            <person name="Lindquist E."/>
            <person name="Lipzen A."/>
            <person name="Meier-kolthoff J.P."/>
            <person name="Ohm R.A."/>
            <person name="Otillar R.P."/>
            <person name="Pangilinan J."/>
            <person name="Peng Y."/>
            <person name="Rokas A."/>
            <person name="Rosa C.A."/>
            <person name="Scheuner C."/>
            <person name="Sibirny A.A."/>
            <person name="Slot J.C."/>
            <person name="Stielow J.B."/>
            <person name="Sun H."/>
            <person name="Kurtzman C.P."/>
            <person name="Blackwell M."/>
            <person name="Grigoriev I.V."/>
            <person name="Jeffries T.W."/>
        </authorList>
    </citation>
    <scope>NUCLEOTIDE SEQUENCE [LARGE SCALE GENOMIC DNA]</scope>
    <source>
        <strain evidence="1 2">NRRL YB-4993</strain>
    </source>
</reference>
<protein>
    <submittedName>
        <fullName evidence="1">Uncharacterized protein</fullName>
    </submittedName>
</protein>
<dbReference type="Proteomes" id="UP000092555">
    <property type="component" value="Unassembled WGS sequence"/>
</dbReference>
<organism evidence="1 2">
    <name type="scientific">Metschnikowia bicuspidata var. bicuspidata NRRL YB-4993</name>
    <dbReference type="NCBI Taxonomy" id="869754"/>
    <lineage>
        <taxon>Eukaryota</taxon>
        <taxon>Fungi</taxon>
        <taxon>Dikarya</taxon>
        <taxon>Ascomycota</taxon>
        <taxon>Saccharomycotina</taxon>
        <taxon>Pichiomycetes</taxon>
        <taxon>Metschnikowiaceae</taxon>
        <taxon>Metschnikowia</taxon>
    </lineage>
</organism>
<evidence type="ECO:0000313" key="1">
    <source>
        <dbReference type="EMBL" id="OBA23233.1"/>
    </source>
</evidence>